<comment type="caution">
    <text evidence="2">The sequence shown here is derived from an EMBL/GenBank/DDBJ whole genome shotgun (WGS) entry which is preliminary data.</text>
</comment>
<dbReference type="AlphaFoldDB" id="A0A2T7P9V8"/>
<feature type="compositionally biased region" description="Low complexity" evidence="1">
    <location>
        <begin position="210"/>
        <end position="223"/>
    </location>
</feature>
<gene>
    <name evidence="2" type="ORF">C0Q70_09461</name>
</gene>
<protein>
    <submittedName>
        <fullName evidence="2">Uncharacterized protein</fullName>
    </submittedName>
</protein>
<proteinExistence type="predicted"/>
<sequence>MEDNMSTKNLLKVDEGLRPRANSDPTMGGKIITPFQMPEIMIEDCADNDELVQIDSQKDQGGLFGQDAIPRRRANTCPEDLFRRRRTRPPTPPPTSYRKDPRTKMTILKPPMKEAISFAHHRLGKLAEDSSEGVSPSLVSCGSDRSRSKSITAIPFRKPLSDSLVPSSGFCEHTSGGLASSDPAEEDSHSSRLSRLPKLGDCSDEEEEGAAAAEADNNSSESGGSADDLPRKSSKDCRFSETKPPGIDSAQLQAC</sequence>
<evidence type="ECO:0000256" key="1">
    <source>
        <dbReference type="SAM" id="MobiDB-lite"/>
    </source>
</evidence>
<dbReference type="EMBL" id="PZQS01000005">
    <property type="protein sequence ID" value="PVD30199.1"/>
    <property type="molecule type" value="Genomic_DNA"/>
</dbReference>
<accession>A0A2T7P9V8</accession>
<feature type="region of interest" description="Disordered" evidence="1">
    <location>
        <begin position="1"/>
        <end position="31"/>
    </location>
</feature>
<evidence type="ECO:0000313" key="3">
    <source>
        <dbReference type="Proteomes" id="UP000245119"/>
    </source>
</evidence>
<feature type="region of interest" description="Disordered" evidence="1">
    <location>
        <begin position="126"/>
        <end position="255"/>
    </location>
</feature>
<organism evidence="2 3">
    <name type="scientific">Pomacea canaliculata</name>
    <name type="common">Golden apple snail</name>
    <dbReference type="NCBI Taxonomy" id="400727"/>
    <lineage>
        <taxon>Eukaryota</taxon>
        <taxon>Metazoa</taxon>
        <taxon>Spiralia</taxon>
        <taxon>Lophotrochozoa</taxon>
        <taxon>Mollusca</taxon>
        <taxon>Gastropoda</taxon>
        <taxon>Caenogastropoda</taxon>
        <taxon>Architaenioglossa</taxon>
        <taxon>Ampullarioidea</taxon>
        <taxon>Ampullariidae</taxon>
        <taxon>Pomacea</taxon>
    </lineage>
</organism>
<dbReference type="Proteomes" id="UP000245119">
    <property type="component" value="Linkage Group LG5"/>
</dbReference>
<reference evidence="2 3" key="1">
    <citation type="submission" date="2018-04" db="EMBL/GenBank/DDBJ databases">
        <title>The genome of golden apple snail Pomacea canaliculata provides insight into stress tolerance and invasive adaptation.</title>
        <authorList>
            <person name="Liu C."/>
            <person name="Liu B."/>
            <person name="Ren Y."/>
            <person name="Zhang Y."/>
            <person name="Wang H."/>
            <person name="Li S."/>
            <person name="Jiang F."/>
            <person name="Yin L."/>
            <person name="Zhang G."/>
            <person name="Qian W."/>
            <person name="Fan W."/>
        </authorList>
    </citation>
    <scope>NUCLEOTIDE SEQUENCE [LARGE SCALE GENOMIC DNA]</scope>
    <source>
        <strain evidence="2">SZHN2017</strain>
        <tissue evidence="2">Muscle</tissue>
    </source>
</reference>
<dbReference type="OrthoDB" id="6130004at2759"/>
<keyword evidence="3" id="KW-1185">Reference proteome</keyword>
<evidence type="ECO:0000313" key="2">
    <source>
        <dbReference type="EMBL" id="PVD30199.1"/>
    </source>
</evidence>
<feature type="compositionally biased region" description="Basic and acidic residues" evidence="1">
    <location>
        <begin position="228"/>
        <end position="241"/>
    </location>
</feature>
<feature type="region of interest" description="Disordered" evidence="1">
    <location>
        <begin position="82"/>
        <end position="105"/>
    </location>
</feature>
<name>A0A2T7P9V8_POMCA</name>